<gene>
    <name evidence="3" type="ORF">GCK72_022067</name>
</gene>
<dbReference type="Proteomes" id="UP000483820">
    <property type="component" value="Chromosome X"/>
</dbReference>
<dbReference type="CTD" id="9801003"/>
<evidence type="ECO:0000313" key="4">
    <source>
        <dbReference type="Proteomes" id="UP000483820"/>
    </source>
</evidence>
<dbReference type="Pfam" id="PF26530">
    <property type="entry name" value="NTF2_3"/>
    <property type="match status" value="1"/>
</dbReference>
<dbReference type="InterPro" id="IPR058721">
    <property type="entry name" value="NTF2_3"/>
</dbReference>
<evidence type="ECO:0000313" key="3">
    <source>
        <dbReference type="EMBL" id="KAF1745620.1"/>
    </source>
</evidence>
<dbReference type="EMBL" id="WUAV01000006">
    <property type="protein sequence ID" value="KAF1745620.1"/>
    <property type="molecule type" value="Genomic_DNA"/>
</dbReference>
<dbReference type="AlphaFoldDB" id="A0A6A5FSR4"/>
<dbReference type="GeneID" id="9801003"/>
<organism evidence="3 4">
    <name type="scientific">Caenorhabditis remanei</name>
    <name type="common">Caenorhabditis vulgaris</name>
    <dbReference type="NCBI Taxonomy" id="31234"/>
    <lineage>
        <taxon>Eukaryota</taxon>
        <taxon>Metazoa</taxon>
        <taxon>Ecdysozoa</taxon>
        <taxon>Nematoda</taxon>
        <taxon>Chromadorea</taxon>
        <taxon>Rhabditida</taxon>
        <taxon>Rhabditina</taxon>
        <taxon>Rhabditomorpha</taxon>
        <taxon>Rhabditoidea</taxon>
        <taxon>Rhabditidae</taxon>
        <taxon>Peloderinae</taxon>
        <taxon>Caenorhabditis</taxon>
    </lineage>
</organism>
<name>A0A6A5FSR4_CAERE</name>
<reference evidence="3 4" key="1">
    <citation type="submission" date="2019-12" db="EMBL/GenBank/DDBJ databases">
        <title>Chromosome-level assembly of the Caenorhabditis remanei genome.</title>
        <authorList>
            <person name="Teterina A.A."/>
            <person name="Willis J.H."/>
            <person name="Phillips P.C."/>
        </authorList>
    </citation>
    <scope>NUCLEOTIDE SEQUENCE [LARGE SCALE GENOMIC DNA]</scope>
    <source>
        <strain evidence="3 4">PX506</strain>
        <tissue evidence="3">Whole organism</tissue>
    </source>
</reference>
<sequence length="158" mass="18196">MWFGSPIPFLIVFVVVSSAFVPDDPELEAHLNNGIAPTRSLGFIPYYNTEKVVLNFMDRMERCMYMKYPNALSSLFAPGFSLQACDRKMNRERVIDWIRSKRPNLRKVRFANVTDESITFHLICHELTGPGKYIELVLDLEYFQLQSGRIHGCDLSGN</sequence>
<dbReference type="PANTHER" id="PTHR33940">
    <property type="entry name" value="PROTEIN CBG13625"/>
    <property type="match status" value="1"/>
</dbReference>
<feature type="domain" description="NTF2-like" evidence="2">
    <location>
        <begin position="50"/>
        <end position="154"/>
    </location>
</feature>
<keyword evidence="1" id="KW-0732">Signal</keyword>
<comment type="caution">
    <text evidence="3">The sequence shown here is derived from an EMBL/GenBank/DDBJ whole genome shotgun (WGS) entry which is preliminary data.</text>
</comment>
<proteinExistence type="predicted"/>
<feature type="signal peptide" evidence="1">
    <location>
        <begin position="1"/>
        <end position="19"/>
    </location>
</feature>
<accession>A0A6A5FSR4</accession>
<dbReference type="PANTHER" id="PTHR33940:SF1">
    <property type="entry name" value="APOLIPOPHORIN-RELATED"/>
    <property type="match status" value="1"/>
</dbReference>
<evidence type="ECO:0000256" key="1">
    <source>
        <dbReference type="SAM" id="SignalP"/>
    </source>
</evidence>
<dbReference type="RefSeq" id="XP_003092842.2">
    <property type="nucleotide sequence ID" value="XM_003092794.2"/>
</dbReference>
<evidence type="ECO:0000259" key="2">
    <source>
        <dbReference type="Pfam" id="PF26530"/>
    </source>
</evidence>
<dbReference type="KEGG" id="crq:GCK72_022067"/>
<feature type="chain" id="PRO_5025601827" description="NTF2-like domain-containing protein" evidence="1">
    <location>
        <begin position="20"/>
        <end position="158"/>
    </location>
</feature>
<protein>
    <recommendedName>
        <fullName evidence="2">NTF2-like domain-containing protein</fullName>
    </recommendedName>
</protein>